<sequence length="289" mass="32474">MSTTAHNDSEDPNDSGNPIDSEHPDQSEHPEQSENLDPSSLDLQRQGPPHEVNICSGNSGPEIPKNSHDKNPLLSDVDLDKISDGDYRVVRSLLKSTSNWNRINVHFSDRESDEVDAELLPCFKELANQEFFRGQTRTLRLSGRDSEVDTKAIRLIKELQDQETSRGKPPRSNGHDSNEADAGVRPFFEGLEELESQNASRGRVVCISDHNSGDQEESGGQEEADQQGDKPEEADKKGEKQGEAHKQGRKRKEVDKQEAGQGPEWMAALAKWIGRPWFPRPRSQHRKRD</sequence>
<reference evidence="2" key="1">
    <citation type="submission" date="2022-10" db="EMBL/GenBank/DDBJ databases">
        <title>Culturing micro-colonial fungi from biological soil crusts in the Mojave desert and describing Neophaeococcomyces mojavensis, and introducing the new genera and species Taxawa tesnikishii.</title>
        <authorList>
            <person name="Kurbessoian T."/>
            <person name="Stajich J.E."/>
        </authorList>
    </citation>
    <scope>NUCLEOTIDE SEQUENCE</scope>
    <source>
        <strain evidence="2">TK_35</strain>
    </source>
</reference>
<dbReference type="EMBL" id="JAPDRN010000110">
    <property type="protein sequence ID" value="KAJ9622138.1"/>
    <property type="molecule type" value="Genomic_DNA"/>
</dbReference>
<accession>A0AA38XTY0</accession>
<feature type="region of interest" description="Disordered" evidence="1">
    <location>
        <begin position="209"/>
        <end position="267"/>
    </location>
</feature>
<evidence type="ECO:0000256" key="1">
    <source>
        <dbReference type="SAM" id="MobiDB-lite"/>
    </source>
</evidence>
<feature type="region of interest" description="Disordered" evidence="1">
    <location>
        <begin position="157"/>
        <end position="182"/>
    </location>
</feature>
<gene>
    <name evidence="2" type="ORF">H2204_011645</name>
</gene>
<feature type="compositionally biased region" description="Polar residues" evidence="1">
    <location>
        <begin position="33"/>
        <end position="43"/>
    </location>
</feature>
<feature type="region of interest" description="Disordered" evidence="1">
    <location>
        <begin position="1"/>
        <end position="72"/>
    </location>
</feature>
<feature type="compositionally biased region" description="Basic and acidic residues" evidence="1">
    <location>
        <begin position="227"/>
        <end position="258"/>
    </location>
</feature>
<dbReference type="AlphaFoldDB" id="A0AA38XTY0"/>
<protein>
    <submittedName>
        <fullName evidence="2">Uncharacterized protein</fullName>
    </submittedName>
</protein>
<proteinExistence type="predicted"/>
<name>A0AA38XTY0_9EURO</name>
<evidence type="ECO:0000313" key="2">
    <source>
        <dbReference type="EMBL" id="KAJ9622138.1"/>
    </source>
</evidence>
<evidence type="ECO:0000313" key="3">
    <source>
        <dbReference type="Proteomes" id="UP001172681"/>
    </source>
</evidence>
<dbReference type="Proteomes" id="UP001172681">
    <property type="component" value="Unassembled WGS sequence"/>
</dbReference>
<organism evidence="2 3">
    <name type="scientific">Knufia peltigerae</name>
    <dbReference type="NCBI Taxonomy" id="1002370"/>
    <lineage>
        <taxon>Eukaryota</taxon>
        <taxon>Fungi</taxon>
        <taxon>Dikarya</taxon>
        <taxon>Ascomycota</taxon>
        <taxon>Pezizomycotina</taxon>
        <taxon>Eurotiomycetes</taxon>
        <taxon>Chaetothyriomycetidae</taxon>
        <taxon>Chaetothyriales</taxon>
        <taxon>Trichomeriaceae</taxon>
        <taxon>Knufia</taxon>
    </lineage>
</organism>
<keyword evidence="3" id="KW-1185">Reference proteome</keyword>
<comment type="caution">
    <text evidence="2">The sequence shown here is derived from an EMBL/GenBank/DDBJ whole genome shotgun (WGS) entry which is preliminary data.</text>
</comment>
<feature type="compositionally biased region" description="Basic and acidic residues" evidence="1">
    <location>
        <begin position="20"/>
        <end position="32"/>
    </location>
</feature>
<feature type="compositionally biased region" description="Basic and acidic residues" evidence="1">
    <location>
        <begin position="157"/>
        <end position="166"/>
    </location>
</feature>
<feature type="compositionally biased region" description="Acidic residues" evidence="1">
    <location>
        <begin position="214"/>
        <end position="226"/>
    </location>
</feature>